<gene>
    <name evidence="4" type="ORF">ABNN70_10085</name>
</gene>
<keyword evidence="4" id="KW-0282">Flagellum</keyword>
<reference evidence="4" key="1">
    <citation type="submission" date="2024-06" db="EMBL/GenBank/DDBJ databases">
        <authorList>
            <person name="Fan A."/>
            <person name="Zhang F.Y."/>
            <person name="Zhang L."/>
        </authorList>
    </citation>
    <scope>NUCLEOTIDE SEQUENCE</scope>
    <source>
        <strain evidence="4">Y61</strain>
    </source>
</reference>
<evidence type="ECO:0000313" key="4">
    <source>
        <dbReference type="EMBL" id="XCJ16048.1"/>
    </source>
</evidence>
<proteinExistence type="inferred from homology"/>
<feature type="region of interest" description="Disordered" evidence="3">
    <location>
        <begin position="131"/>
        <end position="151"/>
    </location>
</feature>
<dbReference type="GO" id="GO:0044781">
    <property type="term" value="P:bacterial-type flagellum organization"/>
    <property type="evidence" value="ECO:0007669"/>
    <property type="project" value="UniProtKB-KW"/>
</dbReference>
<dbReference type="EMBL" id="CP159510">
    <property type="protein sequence ID" value="XCJ16048.1"/>
    <property type="molecule type" value="Genomic_DNA"/>
</dbReference>
<dbReference type="RefSeq" id="WP_353947712.1">
    <property type="nucleotide sequence ID" value="NZ_CP159510.1"/>
</dbReference>
<keyword evidence="2" id="KW-1005">Bacterial flagellum biogenesis</keyword>
<feature type="compositionally biased region" description="Acidic residues" evidence="3">
    <location>
        <begin position="141"/>
        <end position="151"/>
    </location>
</feature>
<evidence type="ECO:0000256" key="2">
    <source>
        <dbReference type="ARBA" id="ARBA00022795"/>
    </source>
</evidence>
<keyword evidence="4" id="KW-0966">Cell projection</keyword>
<protein>
    <submittedName>
        <fullName evidence="4">Flagellar hook capping FlgD N-terminal domain-containing protein</fullName>
    </submittedName>
</protein>
<dbReference type="AlphaFoldDB" id="A0AAU8ID71"/>
<dbReference type="InterPro" id="IPR005648">
    <property type="entry name" value="FlgD"/>
</dbReference>
<evidence type="ECO:0000256" key="1">
    <source>
        <dbReference type="ARBA" id="ARBA00010577"/>
    </source>
</evidence>
<organism evidence="4">
    <name type="scientific">Sporolactobacillus sp. Y61</name>
    <dbReference type="NCBI Taxonomy" id="3160863"/>
    <lineage>
        <taxon>Bacteria</taxon>
        <taxon>Bacillati</taxon>
        <taxon>Bacillota</taxon>
        <taxon>Bacilli</taxon>
        <taxon>Bacillales</taxon>
        <taxon>Sporolactobacillaceae</taxon>
        <taxon>Sporolactobacillus</taxon>
    </lineage>
</organism>
<dbReference type="Pfam" id="PF03963">
    <property type="entry name" value="FlgD"/>
    <property type="match status" value="1"/>
</dbReference>
<evidence type="ECO:0000256" key="3">
    <source>
        <dbReference type="SAM" id="MobiDB-lite"/>
    </source>
</evidence>
<accession>A0AAU8ID71</accession>
<name>A0AAU8ID71_9BACL</name>
<keyword evidence="4" id="KW-0969">Cilium</keyword>
<sequence>MVSPINSMNSVASDQVAGRKNDTLSKDDFLKLFVAQLTHQDPTSPLDSGQFISQMAEFTSLEQTQNMGQAIDKFVDSQSSQSLSDQAVMIGKRVAWEEDDDSGQTHLENGIISSVTLKDGAVYYVTQTGESVHPSSVTEISEPEDAGVSES</sequence>
<comment type="similarity">
    <text evidence="1">Belongs to the FlgD family.</text>
</comment>